<feature type="compositionally biased region" description="Low complexity" evidence="1">
    <location>
        <begin position="103"/>
        <end position="115"/>
    </location>
</feature>
<feature type="compositionally biased region" description="Low complexity" evidence="1">
    <location>
        <begin position="123"/>
        <end position="132"/>
    </location>
</feature>
<dbReference type="Gene3D" id="1.10.150.60">
    <property type="entry name" value="ARID DNA-binding domain"/>
    <property type="match status" value="1"/>
</dbReference>
<feature type="domain" description="ARID" evidence="2">
    <location>
        <begin position="352"/>
        <end position="443"/>
    </location>
</feature>
<feature type="compositionally biased region" description="Polar residues" evidence="1">
    <location>
        <begin position="473"/>
        <end position="499"/>
    </location>
</feature>
<dbReference type="PANTHER" id="PTHR12656:SF5">
    <property type="entry name" value="TRITHORAX GROUP PROTEIN OSA"/>
    <property type="match status" value="1"/>
</dbReference>
<dbReference type="EMBL" id="CAXLJM020000115">
    <property type="protein sequence ID" value="CAL8137190.1"/>
    <property type="molecule type" value="Genomic_DNA"/>
</dbReference>
<protein>
    <recommendedName>
        <fullName evidence="2">ARID domain-containing protein</fullName>
    </recommendedName>
</protein>
<organism evidence="3 4">
    <name type="scientific">Orchesella dallaii</name>
    <dbReference type="NCBI Taxonomy" id="48710"/>
    <lineage>
        <taxon>Eukaryota</taxon>
        <taxon>Metazoa</taxon>
        <taxon>Ecdysozoa</taxon>
        <taxon>Arthropoda</taxon>
        <taxon>Hexapoda</taxon>
        <taxon>Collembola</taxon>
        <taxon>Entomobryomorpha</taxon>
        <taxon>Entomobryoidea</taxon>
        <taxon>Orchesellidae</taxon>
        <taxon>Orchesellinae</taxon>
        <taxon>Orchesella</taxon>
    </lineage>
</organism>
<dbReference type="SMART" id="SM00501">
    <property type="entry name" value="BRIGHT"/>
    <property type="match status" value="1"/>
</dbReference>
<dbReference type="PROSITE" id="PS51011">
    <property type="entry name" value="ARID"/>
    <property type="match status" value="1"/>
</dbReference>
<proteinExistence type="predicted"/>
<dbReference type="Pfam" id="PF01388">
    <property type="entry name" value="ARID"/>
    <property type="match status" value="1"/>
</dbReference>
<dbReference type="InterPro" id="IPR001606">
    <property type="entry name" value="ARID_dom"/>
</dbReference>
<evidence type="ECO:0000256" key="1">
    <source>
        <dbReference type="SAM" id="MobiDB-lite"/>
    </source>
</evidence>
<feature type="compositionally biased region" description="Polar residues" evidence="1">
    <location>
        <begin position="789"/>
        <end position="800"/>
    </location>
</feature>
<keyword evidence="4" id="KW-1185">Reference proteome</keyword>
<dbReference type="SMART" id="SM01014">
    <property type="entry name" value="ARID"/>
    <property type="match status" value="1"/>
</dbReference>
<feature type="region of interest" description="Disordered" evidence="1">
    <location>
        <begin position="1"/>
        <end position="340"/>
    </location>
</feature>
<feature type="compositionally biased region" description="Low complexity" evidence="1">
    <location>
        <begin position="212"/>
        <end position="227"/>
    </location>
</feature>
<dbReference type="CDD" id="cd16865">
    <property type="entry name" value="ARID_ARID1A-like"/>
    <property type="match status" value="1"/>
</dbReference>
<name>A0ABP1RVZ9_9HEXA</name>
<sequence>MAPPTHHGYPPGGKLNHPSAGMMSSSHPPPPTPQHYSQQQGQQHWQHAQHQTGQQGYGARPPHHMMGPFPPTPSQQPMAPNNYPPSRHTVPNHVGGPPPPPQNQYSPYPLPQYAGPQPPSQPSQPWASPTAPTQSAPQNPSSRSHPLYLKQHLQQKMGFSPPPHGQGYGPGGPMGPPQPSNMSSSSPSQTPPPSGQHGPPPHLLSQQAPTESGDNSNSGIGGNPPNIVSVGPDGTNVDDVSQQSTLSNTSGASGGEDGPAMPKLRKEGHVAHQNYTSHPATPQSNAVPSPGAASMSSAHDDYGEMNSPGWPRTPASPGLNSHPPPPSEQYKTKAKVKKKPDSLQKLYDMDENPDRKGFLDKLMQFMDEHNTPITACPTISKNPLDLFRLYFLVKERSGFLEVTKNKTWKDIAGSLGIGASSSAAYTLRKHYTKHLLPFECKFDRGGIDPQPLINQVESTSKKKGAKVAPVPSPGSSNSQDSFQGANNNSTSSLDGFNSIPSSTGGGPPTPYGAHPQSEYNQQGCTNTPTSNNINAGSSTVNTSTPPVRPPSHTSGVVPPLSQPSPQGASTPPQPHSHSGYQSAPGGYQPYNSSGDQYGGRQPQEAYNQQGYAGPTGYTVSGPGRSIYPYPESSSPGGTSSAQSAYSTQVPSSHQTQQASQQPPTAVTTPSSGTGTDDRYSMGPPPPASTSGTNYPTHVASGVPPHQTRIPPYPPSSATSGHAPPNGYTSQDYYHSQPPPTSEQGYSTMSAGQTSSQQTTSASKHMPPPLGNQNRRLEYPAGKEPPGAASSGTTNASQSYPNFPPQVQGQPVPPQQRMPSYGKS</sequence>
<comment type="caution">
    <text evidence="3">The sequence shown here is derived from an EMBL/GenBank/DDBJ whole genome shotgun (WGS) entry which is preliminary data.</text>
</comment>
<feature type="compositionally biased region" description="Low complexity" evidence="1">
    <location>
        <begin position="746"/>
        <end position="762"/>
    </location>
</feature>
<evidence type="ECO:0000259" key="2">
    <source>
        <dbReference type="PROSITE" id="PS51011"/>
    </source>
</evidence>
<feature type="compositionally biased region" description="Low complexity" evidence="1">
    <location>
        <begin position="34"/>
        <end position="58"/>
    </location>
</feature>
<feature type="compositionally biased region" description="Polar residues" evidence="1">
    <location>
        <begin position="238"/>
        <end position="251"/>
    </location>
</feature>
<feature type="compositionally biased region" description="Polar residues" evidence="1">
    <location>
        <begin position="133"/>
        <end position="144"/>
    </location>
</feature>
<dbReference type="PANTHER" id="PTHR12656">
    <property type="entry name" value="BRG-1 ASSOCIATED FACTOR 250 BAF250"/>
    <property type="match status" value="1"/>
</dbReference>
<dbReference type="Proteomes" id="UP001642540">
    <property type="component" value="Unassembled WGS sequence"/>
</dbReference>
<feature type="compositionally biased region" description="Pro residues" evidence="1">
    <location>
        <begin position="189"/>
        <end position="202"/>
    </location>
</feature>
<evidence type="ECO:0000313" key="4">
    <source>
        <dbReference type="Proteomes" id="UP001642540"/>
    </source>
</evidence>
<dbReference type="InterPro" id="IPR021906">
    <property type="entry name" value="BAF250/Osa"/>
</dbReference>
<gene>
    <name evidence="3" type="ORF">ODALV1_LOCUS26808</name>
</gene>
<feature type="compositionally biased region" description="Polar residues" evidence="1">
    <location>
        <begin position="517"/>
        <end position="545"/>
    </location>
</feature>
<reference evidence="3 4" key="1">
    <citation type="submission" date="2024-08" db="EMBL/GenBank/DDBJ databases">
        <authorList>
            <person name="Cucini C."/>
            <person name="Frati F."/>
        </authorList>
    </citation>
    <scope>NUCLEOTIDE SEQUENCE [LARGE SCALE GENOMIC DNA]</scope>
</reference>
<feature type="compositionally biased region" description="Polar residues" evidence="1">
    <location>
        <begin position="563"/>
        <end position="581"/>
    </location>
</feature>
<feature type="region of interest" description="Disordered" evidence="1">
    <location>
        <begin position="457"/>
        <end position="823"/>
    </location>
</feature>
<feature type="compositionally biased region" description="Polar residues" evidence="1">
    <location>
        <begin position="273"/>
        <end position="287"/>
    </location>
</feature>
<dbReference type="InterPro" id="IPR036431">
    <property type="entry name" value="ARID_dom_sf"/>
</dbReference>
<evidence type="ECO:0000313" key="3">
    <source>
        <dbReference type="EMBL" id="CAL8137190.1"/>
    </source>
</evidence>
<dbReference type="SUPFAM" id="SSF46774">
    <property type="entry name" value="ARID-like"/>
    <property type="match status" value="1"/>
</dbReference>
<accession>A0ABP1RVZ9</accession>
<feature type="compositionally biased region" description="Low complexity" evidence="1">
    <location>
        <begin position="625"/>
        <end position="671"/>
    </location>
</feature>